<sequence>MITALTPDETTGAAADAKDPALQALLCLRSLWNAYAGHEQAYGDLASLRKIKQRRADALGIGDMSDRAYLNTTRAQAGQWGCFGLDGVARELGMASTTSSSSRRVATTHVGIGIDFADTGLEEDLFDLETKGKRSGDRRIKLVTKAVPADWRDRNRNCRSSRSSNTGHRPYGARSARI</sequence>
<feature type="region of interest" description="Disordered" evidence="1">
    <location>
        <begin position="153"/>
        <end position="178"/>
    </location>
</feature>
<dbReference type="EMBL" id="ML012461">
    <property type="protein sequence ID" value="RKO95224.1"/>
    <property type="molecule type" value="Genomic_DNA"/>
</dbReference>
<evidence type="ECO:0000256" key="1">
    <source>
        <dbReference type="SAM" id="MobiDB-lite"/>
    </source>
</evidence>
<accession>A0A4P9WQB2</accession>
<protein>
    <submittedName>
        <fullName evidence="2">Uncharacterized protein</fullName>
    </submittedName>
</protein>
<dbReference type="AlphaFoldDB" id="A0A4P9WQB2"/>
<evidence type="ECO:0000313" key="2">
    <source>
        <dbReference type="EMBL" id="RKO95224.1"/>
    </source>
</evidence>
<evidence type="ECO:0000313" key="3">
    <source>
        <dbReference type="Proteomes" id="UP000268535"/>
    </source>
</evidence>
<proteinExistence type="predicted"/>
<name>A0A4P9WQB2_9FUNG</name>
<reference evidence="3" key="1">
    <citation type="journal article" date="2018" name="Nat. Microbiol.">
        <title>Leveraging single-cell genomics to expand the fungal tree of life.</title>
        <authorList>
            <person name="Ahrendt S.R."/>
            <person name="Quandt C.A."/>
            <person name="Ciobanu D."/>
            <person name="Clum A."/>
            <person name="Salamov A."/>
            <person name="Andreopoulos B."/>
            <person name="Cheng J.F."/>
            <person name="Woyke T."/>
            <person name="Pelin A."/>
            <person name="Henrissat B."/>
            <person name="Reynolds N.K."/>
            <person name="Benny G.L."/>
            <person name="Smith M.E."/>
            <person name="James T.Y."/>
            <person name="Grigoriev I.V."/>
        </authorList>
    </citation>
    <scope>NUCLEOTIDE SEQUENCE [LARGE SCALE GENOMIC DNA]</scope>
    <source>
        <strain evidence="3">ATCC 52028</strain>
    </source>
</reference>
<dbReference type="Proteomes" id="UP000268535">
    <property type="component" value="Unassembled WGS sequence"/>
</dbReference>
<organism evidence="2 3">
    <name type="scientific">Caulochytrium protostelioides</name>
    <dbReference type="NCBI Taxonomy" id="1555241"/>
    <lineage>
        <taxon>Eukaryota</taxon>
        <taxon>Fungi</taxon>
        <taxon>Fungi incertae sedis</taxon>
        <taxon>Chytridiomycota</taxon>
        <taxon>Chytridiomycota incertae sedis</taxon>
        <taxon>Chytridiomycetes</taxon>
        <taxon>Caulochytriales</taxon>
        <taxon>Caulochytriaceae</taxon>
        <taxon>Caulochytrium</taxon>
    </lineage>
</organism>
<gene>
    <name evidence="2" type="ORF">CAUPRSCDRAFT_13058</name>
</gene>